<evidence type="ECO:0000313" key="1">
    <source>
        <dbReference type="EMBL" id="OGG25740.1"/>
    </source>
</evidence>
<organism evidence="1 2">
    <name type="scientific">Candidatus Gottesmanbacteria bacterium RIFCSPLOWO2_01_FULL_39_12b</name>
    <dbReference type="NCBI Taxonomy" id="1798388"/>
    <lineage>
        <taxon>Bacteria</taxon>
        <taxon>Candidatus Gottesmaniibacteriota</taxon>
    </lineage>
</organism>
<reference evidence="1 2" key="1">
    <citation type="journal article" date="2016" name="Nat. Commun.">
        <title>Thousands of microbial genomes shed light on interconnected biogeochemical processes in an aquifer system.</title>
        <authorList>
            <person name="Anantharaman K."/>
            <person name="Brown C.T."/>
            <person name="Hug L.A."/>
            <person name="Sharon I."/>
            <person name="Castelle C.J."/>
            <person name="Probst A.J."/>
            <person name="Thomas B.C."/>
            <person name="Singh A."/>
            <person name="Wilkins M.J."/>
            <person name="Karaoz U."/>
            <person name="Brodie E.L."/>
            <person name="Williams K.H."/>
            <person name="Hubbard S.S."/>
            <person name="Banfield J.F."/>
        </authorList>
    </citation>
    <scope>NUCLEOTIDE SEQUENCE [LARGE SCALE GENOMIC DNA]</scope>
</reference>
<name>A0A1F6AM23_9BACT</name>
<gene>
    <name evidence="1" type="ORF">A2960_05320</name>
</gene>
<sequence>MAKNKNQSKYMNSADDKVVKEIKEVSPSSSTLGKEQEPVALSQEAVQHISTEIEIPEEVERAGVTRLSETIELPPDVRKLGVTSANVPLTSPTASSTTIPKIVLPITDAEVVSGLHAKITSALRWLAQWCIKRLKKAHLALKSVHGKIIRVKN</sequence>
<evidence type="ECO:0000313" key="2">
    <source>
        <dbReference type="Proteomes" id="UP000176609"/>
    </source>
</evidence>
<dbReference type="Proteomes" id="UP000176609">
    <property type="component" value="Unassembled WGS sequence"/>
</dbReference>
<proteinExistence type="predicted"/>
<accession>A0A1F6AM23</accession>
<dbReference type="AlphaFoldDB" id="A0A1F6AM23"/>
<comment type="caution">
    <text evidence="1">The sequence shown here is derived from an EMBL/GenBank/DDBJ whole genome shotgun (WGS) entry which is preliminary data.</text>
</comment>
<protein>
    <submittedName>
        <fullName evidence="1">Uncharacterized protein</fullName>
    </submittedName>
</protein>
<dbReference type="EMBL" id="MFJR01000015">
    <property type="protein sequence ID" value="OGG25740.1"/>
    <property type="molecule type" value="Genomic_DNA"/>
</dbReference>